<evidence type="ECO:0000259" key="1">
    <source>
        <dbReference type="PROSITE" id="PS50011"/>
    </source>
</evidence>
<dbReference type="SUPFAM" id="SSF56112">
    <property type="entry name" value="Protein kinase-like (PK-like)"/>
    <property type="match status" value="1"/>
</dbReference>
<dbReference type="Proteomes" id="UP000015105">
    <property type="component" value="Chromosome 2D"/>
</dbReference>
<dbReference type="PROSITE" id="PS50011">
    <property type="entry name" value="PROTEIN_KINASE_DOM"/>
    <property type="match status" value="1"/>
</dbReference>
<sequence>MCKLHYSNQLNFLGLHIAKLHGILNAPYGASHRAVRHSLPLQIQVMGTYGYAAPDYVQTGHLTTKSDVWSFGVVMYEILTARRSVEKKRPKNEQKLLEWVRRHPADSEQFSEIIDTRLEGRYSMRGARKIAKLANSCLAKYAKNRPTMLEVVERLKLAMQHKELDGQDV</sequence>
<dbReference type="InterPro" id="IPR011009">
    <property type="entry name" value="Kinase-like_dom_sf"/>
</dbReference>
<dbReference type="Gramene" id="AET2Gv20867500.6">
    <property type="protein sequence ID" value="AET2Gv20867500.6"/>
    <property type="gene ID" value="AET2Gv20867500"/>
</dbReference>
<dbReference type="AlphaFoldDB" id="A0A453CJF2"/>
<dbReference type="Pfam" id="PF00069">
    <property type="entry name" value="Pkinase"/>
    <property type="match status" value="1"/>
</dbReference>
<reference evidence="2" key="4">
    <citation type="submission" date="2019-03" db="UniProtKB">
        <authorList>
            <consortium name="EnsemblPlants"/>
        </authorList>
    </citation>
    <scope>IDENTIFICATION</scope>
</reference>
<proteinExistence type="predicted"/>
<reference evidence="2" key="5">
    <citation type="journal article" date="2021" name="G3 (Bethesda)">
        <title>Aegilops tauschii genome assembly Aet v5.0 features greater sequence contiguity and improved annotation.</title>
        <authorList>
            <person name="Wang L."/>
            <person name="Zhu T."/>
            <person name="Rodriguez J.C."/>
            <person name="Deal K.R."/>
            <person name="Dubcovsky J."/>
            <person name="McGuire P.E."/>
            <person name="Lux T."/>
            <person name="Spannagl M."/>
            <person name="Mayer K.F.X."/>
            <person name="Baldrich P."/>
            <person name="Meyers B.C."/>
            <person name="Huo N."/>
            <person name="Gu Y.Q."/>
            <person name="Zhou H."/>
            <person name="Devos K.M."/>
            <person name="Bennetzen J.L."/>
            <person name="Unver T."/>
            <person name="Budak H."/>
            <person name="Gulick P.J."/>
            <person name="Galiba G."/>
            <person name="Kalapos B."/>
            <person name="Nelson D.R."/>
            <person name="Li P."/>
            <person name="You F.M."/>
            <person name="Luo M.C."/>
            <person name="Dvorak J."/>
        </authorList>
    </citation>
    <scope>NUCLEOTIDE SEQUENCE [LARGE SCALE GENOMIC DNA]</scope>
    <source>
        <strain evidence="2">cv. AL8/78</strain>
    </source>
</reference>
<dbReference type="InterPro" id="IPR000719">
    <property type="entry name" value="Prot_kinase_dom"/>
</dbReference>
<evidence type="ECO:0000313" key="3">
    <source>
        <dbReference type="Proteomes" id="UP000015105"/>
    </source>
</evidence>
<protein>
    <recommendedName>
        <fullName evidence="1">Protein kinase domain-containing protein</fullName>
    </recommendedName>
</protein>
<evidence type="ECO:0000313" key="2">
    <source>
        <dbReference type="EnsemblPlants" id="AET2Gv20867500.6"/>
    </source>
</evidence>
<dbReference type="InterPro" id="IPR050823">
    <property type="entry name" value="Plant_Ser_Thr_Prot_Kinase"/>
</dbReference>
<dbReference type="PANTHER" id="PTHR45621">
    <property type="entry name" value="OS01G0588500 PROTEIN-RELATED"/>
    <property type="match status" value="1"/>
</dbReference>
<reference evidence="3" key="1">
    <citation type="journal article" date="2014" name="Science">
        <title>Ancient hybridizations among the ancestral genomes of bread wheat.</title>
        <authorList>
            <consortium name="International Wheat Genome Sequencing Consortium,"/>
            <person name="Marcussen T."/>
            <person name="Sandve S.R."/>
            <person name="Heier L."/>
            <person name="Spannagl M."/>
            <person name="Pfeifer M."/>
            <person name="Jakobsen K.S."/>
            <person name="Wulff B.B."/>
            <person name="Steuernagel B."/>
            <person name="Mayer K.F."/>
            <person name="Olsen O.A."/>
        </authorList>
    </citation>
    <scope>NUCLEOTIDE SEQUENCE [LARGE SCALE GENOMIC DNA]</scope>
    <source>
        <strain evidence="3">cv. AL8/78</strain>
    </source>
</reference>
<keyword evidence="3" id="KW-1185">Reference proteome</keyword>
<reference evidence="3" key="2">
    <citation type="journal article" date="2017" name="Nat. Plants">
        <title>The Aegilops tauschii genome reveals multiple impacts of transposons.</title>
        <authorList>
            <person name="Zhao G."/>
            <person name="Zou C."/>
            <person name="Li K."/>
            <person name="Wang K."/>
            <person name="Li T."/>
            <person name="Gao L."/>
            <person name="Zhang X."/>
            <person name="Wang H."/>
            <person name="Yang Z."/>
            <person name="Liu X."/>
            <person name="Jiang W."/>
            <person name="Mao L."/>
            <person name="Kong X."/>
            <person name="Jiao Y."/>
            <person name="Jia J."/>
        </authorList>
    </citation>
    <scope>NUCLEOTIDE SEQUENCE [LARGE SCALE GENOMIC DNA]</scope>
    <source>
        <strain evidence="3">cv. AL8/78</strain>
    </source>
</reference>
<accession>A0A453CJF2</accession>
<name>A0A453CJF2_AEGTS</name>
<feature type="domain" description="Protein kinase" evidence="1">
    <location>
        <begin position="1"/>
        <end position="164"/>
    </location>
</feature>
<dbReference type="EnsemblPlants" id="AET2Gv20867500.6">
    <property type="protein sequence ID" value="AET2Gv20867500.6"/>
    <property type="gene ID" value="AET2Gv20867500"/>
</dbReference>
<dbReference type="Gene3D" id="1.10.510.10">
    <property type="entry name" value="Transferase(Phosphotransferase) domain 1"/>
    <property type="match status" value="1"/>
</dbReference>
<reference evidence="2" key="3">
    <citation type="journal article" date="2017" name="Nature">
        <title>Genome sequence of the progenitor of the wheat D genome Aegilops tauschii.</title>
        <authorList>
            <person name="Luo M.C."/>
            <person name="Gu Y.Q."/>
            <person name="Puiu D."/>
            <person name="Wang H."/>
            <person name="Twardziok S.O."/>
            <person name="Deal K.R."/>
            <person name="Huo N."/>
            <person name="Zhu T."/>
            <person name="Wang L."/>
            <person name="Wang Y."/>
            <person name="McGuire P.E."/>
            <person name="Liu S."/>
            <person name="Long H."/>
            <person name="Ramasamy R.K."/>
            <person name="Rodriguez J.C."/>
            <person name="Van S.L."/>
            <person name="Yuan L."/>
            <person name="Wang Z."/>
            <person name="Xia Z."/>
            <person name="Xiao L."/>
            <person name="Anderson O.D."/>
            <person name="Ouyang S."/>
            <person name="Liang Y."/>
            <person name="Zimin A.V."/>
            <person name="Pertea G."/>
            <person name="Qi P."/>
            <person name="Bennetzen J.L."/>
            <person name="Dai X."/>
            <person name="Dawson M.W."/>
            <person name="Muller H.G."/>
            <person name="Kugler K."/>
            <person name="Rivarola-Duarte L."/>
            <person name="Spannagl M."/>
            <person name="Mayer K.F.X."/>
            <person name="Lu F.H."/>
            <person name="Bevan M.W."/>
            <person name="Leroy P."/>
            <person name="Li P."/>
            <person name="You F.M."/>
            <person name="Sun Q."/>
            <person name="Liu Z."/>
            <person name="Lyons E."/>
            <person name="Wicker T."/>
            <person name="Salzberg S.L."/>
            <person name="Devos K.M."/>
            <person name="Dvorak J."/>
        </authorList>
    </citation>
    <scope>NUCLEOTIDE SEQUENCE [LARGE SCALE GENOMIC DNA]</scope>
    <source>
        <strain evidence="2">cv. AL8/78</strain>
    </source>
</reference>
<dbReference type="GO" id="GO:0004672">
    <property type="term" value="F:protein kinase activity"/>
    <property type="evidence" value="ECO:0007669"/>
    <property type="project" value="InterPro"/>
</dbReference>
<organism evidence="2 3">
    <name type="scientific">Aegilops tauschii subsp. strangulata</name>
    <name type="common">Goatgrass</name>
    <dbReference type="NCBI Taxonomy" id="200361"/>
    <lineage>
        <taxon>Eukaryota</taxon>
        <taxon>Viridiplantae</taxon>
        <taxon>Streptophyta</taxon>
        <taxon>Embryophyta</taxon>
        <taxon>Tracheophyta</taxon>
        <taxon>Spermatophyta</taxon>
        <taxon>Magnoliopsida</taxon>
        <taxon>Liliopsida</taxon>
        <taxon>Poales</taxon>
        <taxon>Poaceae</taxon>
        <taxon>BOP clade</taxon>
        <taxon>Pooideae</taxon>
        <taxon>Triticodae</taxon>
        <taxon>Triticeae</taxon>
        <taxon>Triticinae</taxon>
        <taxon>Aegilops</taxon>
    </lineage>
</organism>
<dbReference type="GO" id="GO:0005524">
    <property type="term" value="F:ATP binding"/>
    <property type="evidence" value="ECO:0007669"/>
    <property type="project" value="InterPro"/>
</dbReference>